<dbReference type="EMBL" id="KC185404">
    <property type="protein sequence ID" value="AGC52865.1"/>
    <property type="molecule type" value="Genomic_DNA"/>
</dbReference>
<evidence type="ECO:0000259" key="9">
    <source>
        <dbReference type="Pfam" id="PF00361"/>
    </source>
</evidence>
<feature type="transmembrane region" description="Helical" evidence="8">
    <location>
        <begin position="210"/>
        <end position="229"/>
    </location>
</feature>
<comment type="similarity">
    <text evidence="8">Belongs to the complex I subunit 5 family.</text>
</comment>
<evidence type="ECO:0000259" key="10">
    <source>
        <dbReference type="Pfam" id="PF00662"/>
    </source>
</evidence>
<feature type="transmembrane region" description="Helical" evidence="8">
    <location>
        <begin position="86"/>
        <end position="103"/>
    </location>
</feature>
<keyword evidence="8" id="KW-0830">Ubiquinone</keyword>
<dbReference type="RefSeq" id="YP_009113900.1">
    <property type="nucleotide sequence ID" value="NC_026044.1"/>
</dbReference>
<feature type="transmembrane region" description="Helical" evidence="8">
    <location>
        <begin position="446"/>
        <end position="466"/>
    </location>
</feature>
<feature type="domain" description="NADH-Ubiquinone oxidoreductase (complex I) chain 5 N-terminal" evidence="10">
    <location>
        <begin position="42"/>
        <end position="88"/>
    </location>
</feature>
<evidence type="ECO:0000256" key="2">
    <source>
        <dbReference type="ARBA" id="ARBA00012944"/>
    </source>
</evidence>
<evidence type="ECO:0000256" key="7">
    <source>
        <dbReference type="ARBA" id="ARBA00049551"/>
    </source>
</evidence>
<protein>
    <recommendedName>
        <fullName evidence="3 8">NADH-ubiquinone oxidoreductase chain 5</fullName>
        <ecNumber evidence="2 8">7.1.1.2</ecNumber>
    </recommendedName>
</protein>
<dbReference type="Pfam" id="PF00361">
    <property type="entry name" value="Proton_antipo_M"/>
    <property type="match status" value="1"/>
</dbReference>
<gene>
    <name evidence="11" type="primary">ND5</name>
</gene>
<name>A0A0A6ZAC1_9EUPU</name>
<dbReference type="CTD" id="4540"/>
<dbReference type="GO" id="GO:0015990">
    <property type="term" value="P:electron transport coupled proton transport"/>
    <property type="evidence" value="ECO:0007669"/>
    <property type="project" value="TreeGrafter"/>
</dbReference>
<dbReference type="AlphaFoldDB" id="A0A0A6ZAC1"/>
<geneLocation type="mitochondrion" evidence="11"/>
<feature type="transmembrane region" description="Helical" evidence="8">
    <location>
        <begin position="241"/>
        <end position="259"/>
    </location>
</feature>
<dbReference type="PRINTS" id="PR01434">
    <property type="entry name" value="NADHDHGNASE5"/>
</dbReference>
<feature type="transmembrane region" description="Helical" evidence="8">
    <location>
        <begin position="533"/>
        <end position="554"/>
    </location>
</feature>
<dbReference type="Pfam" id="PF00662">
    <property type="entry name" value="Proton_antipo_N"/>
    <property type="match status" value="1"/>
</dbReference>
<keyword evidence="6 8" id="KW-0472">Membrane</keyword>
<reference evidence="11" key="1">
    <citation type="submission" date="2012-11" db="EMBL/GenBank/DDBJ databases">
        <title>Mitochondrial Genome Evolution in Pupillid Land Snails.</title>
        <authorList>
            <person name="Marquardt J.D."/>
            <person name="Adema C.M."/>
            <person name="Nekola J.C."/>
            <person name="Bergthorsson U."/>
        </authorList>
    </citation>
    <scope>NUCLEOTIDE SEQUENCE</scope>
</reference>
<evidence type="ECO:0000256" key="4">
    <source>
        <dbReference type="ARBA" id="ARBA00022692"/>
    </source>
</evidence>
<feature type="transmembrane region" description="Helical" evidence="8">
    <location>
        <begin position="372"/>
        <end position="392"/>
    </location>
</feature>
<evidence type="ECO:0000256" key="6">
    <source>
        <dbReference type="ARBA" id="ARBA00023136"/>
    </source>
</evidence>
<feature type="transmembrane region" description="Helical" evidence="8">
    <location>
        <begin position="302"/>
        <end position="321"/>
    </location>
</feature>
<keyword evidence="8 11" id="KW-0496">Mitochondrion</keyword>
<proteinExistence type="inferred from homology"/>
<dbReference type="GO" id="GO:0003954">
    <property type="term" value="F:NADH dehydrogenase activity"/>
    <property type="evidence" value="ECO:0007669"/>
    <property type="project" value="TreeGrafter"/>
</dbReference>
<evidence type="ECO:0000256" key="8">
    <source>
        <dbReference type="RuleBase" id="RU003404"/>
    </source>
</evidence>
<dbReference type="InterPro" id="IPR001750">
    <property type="entry name" value="ND/Mrp_TM"/>
</dbReference>
<accession>A0A0A6ZAC1</accession>
<feature type="domain" description="NADH:quinone oxidoreductase/Mrp antiporter transmembrane" evidence="9">
    <location>
        <begin position="105"/>
        <end position="384"/>
    </location>
</feature>
<keyword evidence="4 8" id="KW-0812">Transmembrane</keyword>
<feature type="transmembrane region" description="Helical" evidence="8">
    <location>
        <begin position="46"/>
        <end position="74"/>
    </location>
</feature>
<sequence>MSKIYRLPFLLLFGLLFSLALSSVMFFLSFKSFMVDIKLIISGSSWITIMLIFDKISISFSMVVLCISFCVFLFMCQYMENDEFKFRFGMILLLFVLSMNILIFSGSFFMLMLGWDGLGISSFALIIYYSSASSKQAGFLTLMTNRIGDVLIIASIPFFLSGGNFMFFSMEILPYWVVVLLCVAALTKSAQYPFSAWLPAAMAAPTPVSALVHSSTLVTAGVFLIIRVSMNFNLSDEICSLLIFSGGVTCFLGGVSALYENDVKKIIAFSTLSQLGLMVFCLGMNMPFLALLHLFTHAMFKAMLFLSAGLILLSSFGVQDLRILGALQFRSPLLICFFNVSSLCLMGAPFMSAFFSKHVIYEIMFMSSVNTLGVALMVVGSIFTSIYSVRLVKIISWKKISMCSINLSLTIFSYFPMIILYFMSLVSGKMFSLMDISHNIIMFTPLTVQVLLNFLLVVGILVGLMMKGERISHLFGSMLFLWPSSHNINKFMTRSMKLTTSLDLGWIEPKNILNNFYLESSFFLENLSNYMKFSLLSLFKGSAFMFMVLIMWYFF</sequence>
<comment type="catalytic activity">
    <reaction evidence="7 8">
        <text>a ubiquinone + NADH + 5 H(+)(in) = a ubiquinol + NAD(+) + 4 H(+)(out)</text>
        <dbReference type="Rhea" id="RHEA:29091"/>
        <dbReference type="Rhea" id="RHEA-COMP:9565"/>
        <dbReference type="Rhea" id="RHEA-COMP:9566"/>
        <dbReference type="ChEBI" id="CHEBI:15378"/>
        <dbReference type="ChEBI" id="CHEBI:16389"/>
        <dbReference type="ChEBI" id="CHEBI:17976"/>
        <dbReference type="ChEBI" id="CHEBI:57540"/>
        <dbReference type="ChEBI" id="CHEBI:57945"/>
        <dbReference type="EC" id="7.1.1.2"/>
    </reaction>
</comment>
<dbReference type="GO" id="GO:0008137">
    <property type="term" value="F:NADH dehydrogenase (ubiquinone) activity"/>
    <property type="evidence" value="ECO:0007669"/>
    <property type="project" value="UniProtKB-EC"/>
</dbReference>
<dbReference type="GeneID" id="22832486"/>
<feature type="transmembrane region" description="Helical" evidence="8">
    <location>
        <begin position="404"/>
        <end position="426"/>
    </location>
</feature>
<feature type="transmembrane region" description="Helical" evidence="8">
    <location>
        <begin position="175"/>
        <end position="198"/>
    </location>
</feature>
<dbReference type="PANTHER" id="PTHR42829:SF2">
    <property type="entry name" value="NADH-UBIQUINONE OXIDOREDUCTASE CHAIN 5"/>
    <property type="match status" value="1"/>
</dbReference>
<feature type="transmembrane region" description="Helical" evidence="8">
    <location>
        <begin position="266"/>
        <end position="290"/>
    </location>
</feature>
<dbReference type="InterPro" id="IPR003945">
    <property type="entry name" value="NU5C-like"/>
</dbReference>
<keyword evidence="5 8" id="KW-1133">Transmembrane helix</keyword>
<comment type="subcellular location">
    <subcellularLocation>
        <location evidence="1">Membrane</location>
        <topology evidence="1">Multi-pass membrane protein</topology>
    </subcellularLocation>
</comment>
<keyword evidence="8" id="KW-0813">Transport</keyword>
<dbReference type="InterPro" id="IPR001516">
    <property type="entry name" value="Proton_antipo_N"/>
</dbReference>
<dbReference type="GO" id="GO:0042773">
    <property type="term" value="P:ATP synthesis coupled electron transport"/>
    <property type="evidence" value="ECO:0007669"/>
    <property type="project" value="InterPro"/>
</dbReference>
<evidence type="ECO:0000256" key="3">
    <source>
        <dbReference type="ARBA" id="ARBA00021096"/>
    </source>
</evidence>
<dbReference type="GO" id="GO:0016020">
    <property type="term" value="C:membrane"/>
    <property type="evidence" value="ECO:0007669"/>
    <property type="project" value="UniProtKB-SubCell"/>
</dbReference>
<feature type="transmembrane region" description="Helical" evidence="8">
    <location>
        <begin position="333"/>
        <end position="352"/>
    </location>
</feature>
<evidence type="ECO:0000256" key="5">
    <source>
        <dbReference type="ARBA" id="ARBA00022989"/>
    </source>
</evidence>
<comment type="function">
    <text evidence="8">Core subunit of the mitochondrial membrane respiratory chain NADH dehydrogenase (Complex I) which catalyzes electron transfer from NADH through the respiratory chain, using ubiquinone as an electron acceptor. Essential for the catalytic activity and assembly of complex I.</text>
</comment>
<dbReference type="EC" id="7.1.1.2" evidence="2 8"/>
<keyword evidence="8" id="KW-0520">NAD</keyword>
<evidence type="ECO:0000313" key="11">
    <source>
        <dbReference type="EMBL" id="AGC52865.1"/>
    </source>
</evidence>
<evidence type="ECO:0000256" key="1">
    <source>
        <dbReference type="ARBA" id="ARBA00004141"/>
    </source>
</evidence>
<dbReference type="PANTHER" id="PTHR42829">
    <property type="entry name" value="NADH-UBIQUINONE OXIDOREDUCTASE CHAIN 5"/>
    <property type="match status" value="1"/>
</dbReference>
<organism evidence="11">
    <name type="scientific">Pupilla muscorum</name>
    <dbReference type="NCBI Taxonomy" id="225749"/>
    <lineage>
        <taxon>Eukaryota</taxon>
        <taxon>Metazoa</taxon>
        <taxon>Spiralia</taxon>
        <taxon>Lophotrochozoa</taxon>
        <taxon>Mollusca</taxon>
        <taxon>Gastropoda</taxon>
        <taxon>Heterobranchia</taxon>
        <taxon>Euthyneura</taxon>
        <taxon>Panpulmonata</taxon>
        <taxon>Eupulmonata</taxon>
        <taxon>Stylommatophora</taxon>
        <taxon>Orthurethra</taxon>
        <taxon>Pupillidae</taxon>
        <taxon>Pupilla</taxon>
    </lineage>
</organism>